<name>A0AC55D9N3_ECHTE</name>
<dbReference type="RefSeq" id="XP_045148452.1">
    <property type="nucleotide sequence ID" value="XM_045292517.1"/>
</dbReference>
<accession>A0AC55D9N3</accession>
<sequence>MTKFREVVTFKDVAVVFTEEELGLLDSSQKTLYRDVMLENFRNLVSLGGYQFFKPDMISQLEREETLQTQDGWCSGGRNQKELETPEAAIRCLSLGELSCWQIRGHVNKLTRSQDFVMSSQGKRARFPKPRDPPCQGEEGVAEDDNCLTDHRGDESNVIKTQEFPAGRTQNSWNKIYLSETQNFQGHCMQTQMKTRLCVFPPCVDLFSCMSHHHNNVMCKKDKTYYNTTYGKDITLTISSLNQHSGILPGQRRFQCTECDSAFSDRSSLELHQQQVHLGKKPPTCSARGKGVRHGSGIPDQRSARMGKKRYWCQECGKGFSQSSNLQTHQRVHTGEKPYTCHECGKSFNQSSHLYAHLPIHTGEKPYRCDSCGKGFSRSTDLNIHCRVHTGEKPYKCDVCGKGFTQRSHLQAHQRIHTGEKPYTCGDCGKRFSCSSNLHTHQRVHTEEKPYKCDECGLPKRRDTGKLQGHPVHHLFHPIPVPAIQGKRSLLRFD</sequence>
<evidence type="ECO:0000313" key="2">
    <source>
        <dbReference type="RefSeq" id="XP_045148452.1"/>
    </source>
</evidence>
<gene>
    <name evidence="2" type="primary">LOC101658699</name>
</gene>
<organism evidence="1 2">
    <name type="scientific">Echinops telfairi</name>
    <name type="common">Lesser hedgehog tenrec</name>
    <dbReference type="NCBI Taxonomy" id="9371"/>
    <lineage>
        <taxon>Eukaryota</taxon>
        <taxon>Metazoa</taxon>
        <taxon>Chordata</taxon>
        <taxon>Craniata</taxon>
        <taxon>Vertebrata</taxon>
        <taxon>Euteleostomi</taxon>
        <taxon>Mammalia</taxon>
        <taxon>Eutheria</taxon>
        <taxon>Afrotheria</taxon>
        <taxon>Tenrecidae</taxon>
        <taxon>Tenrecinae</taxon>
        <taxon>Echinops</taxon>
    </lineage>
</organism>
<keyword evidence="1" id="KW-1185">Reference proteome</keyword>
<proteinExistence type="predicted"/>
<evidence type="ECO:0000313" key="1">
    <source>
        <dbReference type="Proteomes" id="UP000694863"/>
    </source>
</evidence>
<protein>
    <submittedName>
        <fullName evidence="2">Zinc finger protein 235 isoform X2</fullName>
    </submittedName>
</protein>
<reference evidence="2" key="1">
    <citation type="submission" date="2025-08" db="UniProtKB">
        <authorList>
            <consortium name="RefSeq"/>
        </authorList>
    </citation>
    <scope>IDENTIFICATION</scope>
</reference>
<dbReference type="Proteomes" id="UP000694863">
    <property type="component" value="Unplaced"/>
</dbReference>